<reference evidence="3" key="1">
    <citation type="submission" date="2019-04" db="EMBL/GenBank/DDBJ databases">
        <title>Friends and foes A comparative genomics studyof 23 Aspergillus species from section Flavi.</title>
        <authorList>
            <consortium name="DOE Joint Genome Institute"/>
            <person name="Kjaerbolling I."/>
            <person name="Vesth T."/>
            <person name="Frisvad J.C."/>
            <person name="Nybo J.L."/>
            <person name="Theobald S."/>
            <person name="Kildgaard S."/>
            <person name="Isbrandt T."/>
            <person name="Kuo A."/>
            <person name="Sato A."/>
            <person name="Lyhne E.K."/>
            <person name="Kogle M.E."/>
            <person name="Wiebenga A."/>
            <person name="Kun R.S."/>
            <person name="Lubbers R.J."/>
            <person name="Makela M.R."/>
            <person name="Barry K."/>
            <person name="Chovatia M."/>
            <person name="Clum A."/>
            <person name="Daum C."/>
            <person name="Haridas S."/>
            <person name="He G."/>
            <person name="LaButti K."/>
            <person name="Lipzen A."/>
            <person name="Mondo S."/>
            <person name="Riley R."/>
            <person name="Salamov A."/>
            <person name="Simmons B.A."/>
            <person name="Magnuson J.K."/>
            <person name="Henrissat B."/>
            <person name="Mortensen U.H."/>
            <person name="Larsen T.O."/>
            <person name="Devries R.P."/>
            <person name="Grigoriev I.V."/>
            <person name="Machida M."/>
            <person name="Baker S.E."/>
            <person name="Andersen M.R."/>
        </authorList>
    </citation>
    <scope>NUCLEOTIDE SEQUENCE [LARGE SCALE GENOMIC DNA]</scope>
    <source>
        <strain evidence="3">CBS 553.77</strain>
    </source>
</reference>
<evidence type="ECO:0000256" key="1">
    <source>
        <dbReference type="SAM" id="Phobius"/>
    </source>
</evidence>
<keyword evidence="1" id="KW-0812">Transmembrane</keyword>
<evidence type="ECO:0000313" key="3">
    <source>
        <dbReference type="Proteomes" id="UP000327118"/>
    </source>
</evidence>
<evidence type="ECO:0000313" key="2">
    <source>
        <dbReference type="EMBL" id="KAE8348289.1"/>
    </source>
</evidence>
<protein>
    <submittedName>
        <fullName evidence="2">Uncharacterized protein</fullName>
    </submittedName>
</protein>
<dbReference type="Proteomes" id="UP000327118">
    <property type="component" value="Unassembled WGS sequence"/>
</dbReference>
<sequence length="117" mass="13999">MMNREQTGKRHPDFLICIPLGEDYFFIYICIYIYIYSILFLFLLDYFLLPCRCPSILHDYFLIGSLSALLWSSLVLCLFYFYFIFGFFLSREDCKLRPRKPFLNCIVLVSTRLGVQL</sequence>
<dbReference type="EMBL" id="ML739583">
    <property type="protein sequence ID" value="KAE8348289.1"/>
    <property type="molecule type" value="Genomic_DNA"/>
</dbReference>
<name>A0A5N6YV68_9EURO</name>
<feature type="transmembrane region" description="Helical" evidence="1">
    <location>
        <begin position="25"/>
        <end position="49"/>
    </location>
</feature>
<dbReference type="AlphaFoldDB" id="A0A5N6YV68"/>
<keyword evidence="1" id="KW-0472">Membrane</keyword>
<organism evidence="2 3">
    <name type="scientific">Aspergillus coremiiformis</name>
    <dbReference type="NCBI Taxonomy" id="138285"/>
    <lineage>
        <taxon>Eukaryota</taxon>
        <taxon>Fungi</taxon>
        <taxon>Dikarya</taxon>
        <taxon>Ascomycota</taxon>
        <taxon>Pezizomycotina</taxon>
        <taxon>Eurotiomycetes</taxon>
        <taxon>Eurotiomycetidae</taxon>
        <taxon>Eurotiales</taxon>
        <taxon>Aspergillaceae</taxon>
        <taxon>Aspergillus</taxon>
        <taxon>Aspergillus subgen. Circumdati</taxon>
    </lineage>
</organism>
<keyword evidence="3" id="KW-1185">Reference proteome</keyword>
<feature type="transmembrane region" description="Helical" evidence="1">
    <location>
        <begin position="69"/>
        <end position="90"/>
    </location>
</feature>
<keyword evidence="1" id="KW-1133">Transmembrane helix</keyword>
<gene>
    <name evidence="2" type="ORF">BDV28DRAFT_99432</name>
</gene>
<accession>A0A5N6YV68</accession>
<proteinExistence type="predicted"/>